<evidence type="ECO:0000313" key="1">
    <source>
        <dbReference type="EMBL" id="KAJ8448913.1"/>
    </source>
</evidence>
<keyword evidence="2" id="KW-1185">Reference proteome</keyword>
<accession>A0A9Q1KSS0</accession>
<proteinExistence type="predicted"/>
<protein>
    <submittedName>
        <fullName evidence="1">Uncharacterized protein</fullName>
    </submittedName>
</protein>
<dbReference type="EMBL" id="JAKOGI010000026">
    <property type="protein sequence ID" value="KAJ8448913.1"/>
    <property type="molecule type" value="Genomic_DNA"/>
</dbReference>
<name>A0A9Q1KSS0_9CARY</name>
<dbReference type="Proteomes" id="UP001153076">
    <property type="component" value="Unassembled WGS sequence"/>
</dbReference>
<sequence length="191" mass="21278">MAGFFLHGSKTYLLGRLVDEALPLLLPTALSVSHLLGSGVLGLQDRQPHLRLLCIKQKGSQNQRRELTNVGTTSTVGKVLKDQKTRCGKKEIIRKNLQLREPIQRFPATRLALPPLRALHGLYGLSHKLRDRPRLIILPYVELEVAACLSLLDCGLPKGVPNRLTLVPVRNVSLTHLSTEEEKVILPMLQL</sequence>
<dbReference type="AlphaFoldDB" id="A0A9Q1KSS0"/>
<organism evidence="1 2">
    <name type="scientific">Carnegiea gigantea</name>
    <dbReference type="NCBI Taxonomy" id="171969"/>
    <lineage>
        <taxon>Eukaryota</taxon>
        <taxon>Viridiplantae</taxon>
        <taxon>Streptophyta</taxon>
        <taxon>Embryophyta</taxon>
        <taxon>Tracheophyta</taxon>
        <taxon>Spermatophyta</taxon>
        <taxon>Magnoliopsida</taxon>
        <taxon>eudicotyledons</taxon>
        <taxon>Gunneridae</taxon>
        <taxon>Pentapetalae</taxon>
        <taxon>Caryophyllales</taxon>
        <taxon>Cactineae</taxon>
        <taxon>Cactaceae</taxon>
        <taxon>Cactoideae</taxon>
        <taxon>Echinocereeae</taxon>
        <taxon>Carnegiea</taxon>
    </lineage>
</organism>
<reference evidence="1" key="1">
    <citation type="submission" date="2022-04" db="EMBL/GenBank/DDBJ databases">
        <title>Carnegiea gigantea Genome sequencing and assembly v2.</title>
        <authorList>
            <person name="Copetti D."/>
            <person name="Sanderson M.J."/>
            <person name="Burquez A."/>
            <person name="Wojciechowski M.F."/>
        </authorList>
    </citation>
    <scope>NUCLEOTIDE SEQUENCE</scope>
    <source>
        <strain evidence="1">SGP5-SGP5p</strain>
        <tissue evidence="1">Aerial part</tissue>
    </source>
</reference>
<evidence type="ECO:0000313" key="2">
    <source>
        <dbReference type="Proteomes" id="UP001153076"/>
    </source>
</evidence>
<comment type="caution">
    <text evidence="1">The sequence shown here is derived from an EMBL/GenBank/DDBJ whole genome shotgun (WGS) entry which is preliminary data.</text>
</comment>
<gene>
    <name evidence="1" type="ORF">Cgig2_030769</name>
</gene>